<feature type="region of interest" description="Disordered" evidence="2">
    <location>
        <begin position="552"/>
        <end position="640"/>
    </location>
</feature>
<dbReference type="GO" id="GO:0008017">
    <property type="term" value="F:microtubule binding"/>
    <property type="evidence" value="ECO:0007669"/>
    <property type="project" value="InterPro"/>
</dbReference>
<proteinExistence type="predicted"/>
<feature type="compositionally biased region" description="Low complexity" evidence="2">
    <location>
        <begin position="598"/>
        <end position="615"/>
    </location>
</feature>
<evidence type="ECO:0000313" key="4">
    <source>
        <dbReference type="Proteomes" id="UP000827549"/>
    </source>
</evidence>
<dbReference type="EMBL" id="CP086716">
    <property type="protein sequence ID" value="WOO81615.1"/>
    <property type="molecule type" value="Genomic_DNA"/>
</dbReference>
<organism evidence="3 4">
    <name type="scientific">Vanrija pseudolonga</name>
    <dbReference type="NCBI Taxonomy" id="143232"/>
    <lineage>
        <taxon>Eukaryota</taxon>
        <taxon>Fungi</taxon>
        <taxon>Dikarya</taxon>
        <taxon>Basidiomycota</taxon>
        <taxon>Agaricomycotina</taxon>
        <taxon>Tremellomycetes</taxon>
        <taxon>Trichosporonales</taxon>
        <taxon>Trichosporonaceae</taxon>
        <taxon>Vanrija</taxon>
    </lineage>
</organism>
<dbReference type="GO" id="GO:1990023">
    <property type="term" value="C:mitotic spindle midzone"/>
    <property type="evidence" value="ECO:0007669"/>
    <property type="project" value="TreeGrafter"/>
</dbReference>
<reference evidence="3" key="1">
    <citation type="submission" date="2023-10" db="EMBL/GenBank/DDBJ databases">
        <authorList>
            <person name="Noh H."/>
        </authorList>
    </citation>
    <scope>NUCLEOTIDE SEQUENCE</scope>
    <source>
        <strain evidence="3">DUCC4014</strain>
    </source>
</reference>
<feature type="coiled-coil region" evidence="1">
    <location>
        <begin position="107"/>
        <end position="134"/>
    </location>
</feature>
<dbReference type="PANTHER" id="PTHR19321">
    <property type="entry name" value="PROTEIN REGULATOR OF CYTOKINESIS 1 PRC1-RELATED"/>
    <property type="match status" value="1"/>
</dbReference>
<keyword evidence="4" id="KW-1185">Reference proteome</keyword>
<evidence type="ECO:0000256" key="1">
    <source>
        <dbReference type="SAM" id="Coils"/>
    </source>
</evidence>
<dbReference type="GO" id="GO:0051256">
    <property type="term" value="P:mitotic spindle midzone assembly"/>
    <property type="evidence" value="ECO:0007669"/>
    <property type="project" value="TreeGrafter"/>
</dbReference>
<dbReference type="InterPro" id="IPR007145">
    <property type="entry name" value="MAP65_Ase1_PRC1"/>
</dbReference>
<dbReference type="Pfam" id="PF03999">
    <property type="entry name" value="MAP65_ASE1"/>
    <property type="match status" value="1"/>
</dbReference>
<dbReference type="GeneID" id="87808368"/>
<protein>
    <submittedName>
        <fullName evidence="3">Protein regulator of cytokinesis 1</fullName>
    </submittedName>
</protein>
<dbReference type="Proteomes" id="UP000827549">
    <property type="component" value="Chromosome 3"/>
</dbReference>
<dbReference type="Gene3D" id="1.20.58.1520">
    <property type="match status" value="1"/>
</dbReference>
<feature type="region of interest" description="Disordered" evidence="2">
    <location>
        <begin position="655"/>
        <end position="695"/>
    </location>
</feature>
<evidence type="ECO:0000256" key="2">
    <source>
        <dbReference type="SAM" id="MobiDB-lite"/>
    </source>
</evidence>
<dbReference type="AlphaFoldDB" id="A0AAF1BL03"/>
<keyword evidence="1" id="KW-0175">Coiled coil</keyword>
<dbReference type="PANTHER" id="PTHR19321:SF41">
    <property type="entry name" value="FASCETTO-RELATED"/>
    <property type="match status" value="1"/>
</dbReference>
<evidence type="ECO:0000313" key="3">
    <source>
        <dbReference type="EMBL" id="WOO81615.1"/>
    </source>
</evidence>
<name>A0AAF1BL03_9TREE</name>
<gene>
    <name evidence="3" type="primary">PRC1</name>
    <name evidence="3" type="ORF">LOC62_03G005138</name>
</gene>
<dbReference type="RefSeq" id="XP_062627647.1">
    <property type="nucleotide sequence ID" value="XM_062771663.1"/>
</dbReference>
<sequence>MDAQSYIEEQIPLLKSLHAQLALPPTVLAEDQARIDAAVRNAIVSVVRSREDEVAVWEARIADGKRVLSSLARALGDRGRSVAAAVRRESEQGEPLPKQHERIIKQADELEIVYEERLEKIEKLRETLSELSILLGPGFESPAPLQPVPGSAPVTAAPSRVASRQSLGAAAALAAQPALLAPTTNTNKRTSGRRASNVTGTELRNECWLDVSEDVLATTQAALDRALAERDVRLRNLETNFNDLIWYHAELVMPPLGLGQFPEHLLPPREDEETPGAHERYERALDRIMTRNPVPSGEEDGVEIQGMDGIEPEIGLTNWADTLLEIWIAEKDRRDDEIQQLYEKIEPLWTRLEVPKDVIDLFIESNRGSGESTIRAYEEELERVLGIRRTSLSSFVLGVRREIEMLQDSLMMSDDEKCEFGGFIDDEYTEELLKEHEDEAARLRARVEVMGPLLHRVKEWLVLKANEEELEANANDPNRFKKRGKAMLEEAKMRTRVEKLKPKIEAELLKAVPVWEAEHGQPFLAAGERVVDTIENALAAKEAAKEAKKRAKMGMGAAPALPRGATPAPGQRAGAAPSTSRKRTAPTPAGAGAKRPRVVSGGSVASMASTSTTASRLPNGRRLIPATPTPAGGSGSNMRRFGQPALSARANAPVHATPDVFNPAPQPQRPRLPGGLPSGDERKARRQSFKPRQSIANGLLANRGLMGVAEATDEMEYDDYF</sequence>
<dbReference type="GO" id="GO:0005737">
    <property type="term" value="C:cytoplasm"/>
    <property type="evidence" value="ECO:0007669"/>
    <property type="project" value="TreeGrafter"/>
</dbReference>
<accession>A0AAF1BL03</accession>